<feature type="compositionally biased region" description="Low complexity" evidence="11">
    <location>
        <begin position="9"/>
        <end position="22"/>
    </location>
</feature>
<reference evidence="13" key="1">
    <citation type="journal article" date="2023" name="Plant Biotechnol. J.">
        <title>Chromosome-level wild Hevea brasiliensis genome provides new tools for genomic-assisted breeding and valuable loci to elevate rubber yield.</title>
        <authorList>
            <person name="Cheng H."/>
            <person name="Song X."/>
            <person name="Hu Y."/>
            <person name="Wu T."/>
            <person name="Yang Q."/>
            <person name="An Z."/>
            <person name="Feng S."/>
            <person name="Deng Z."/>
            <person name="Wu W."/>
            <person name="Zeng X."/>
            <person name="Tu M."/>
            <person name="Wang X."/>
            <person name="Huang H."/>
        </authorList>
    </citation>
    <scope>NUCLEOTIDE SEQUENCE</scope>
    <source>
        <strain evidence="13">MT/VB/25A 57/8</strain>
    </source>
</reference>
<dbReference type="Proteomes" id="UP001174677">
    <property type="component" value="Chromosome 6"/>
</dbReference>
<feature type="binding site" evidence="10">
    <location>
        <position position="83"/>
    </location>
    <ligand>
        <name>ATP</name>
        <dbReference type="ChEBI" id="CHEBI:30616"/>
    </ligand>
</feature>
<dbReference type="SUPFAM" id="SSF56112">
    <property type="entry name" value="Protein kinase-like (PK-like)"/>
    <property type="match status" value="1"/>
</dbReference>
<evidence type="ECO:0000256" key="6">
    <source>
        <dbReference type="ARBA" id="ARBA00022989"/>
    </source>
</evidence>
<keyword evidence="10" id="KW-0067">ATP-binding</keyword>
<dbReference type="InterPro" id="IPR017441">
    <property type="entry name" value="Protein_kinase_ATP_BS"/>
</dbReference>
<keyword evidence="6" id="KW-1133">Transmembrane helix</keyword>
<evidence type="ECO:0000256" key="10">
    <source>
        <dbReference type="PROSITE-ProRule" id="PRU10141"/>
    </source>
</evidence>
<evidence type="ECO:0000313" key="14">
    <source>
        <dbReference type="Proteomes" id="UP001174677"/>
    </source>
</evidence>
<proteinExistence type="predicted"/>
<evidence type="ECO:0000256" key="8">
    <source>
        <dbReference type="ARBA" id="ARBA00023170"/>
    </source>
</evidence>
<dbReference type="PROSITE" id="PS50011">
    <property type="entry name" value="PROTEIN_KINASE_DOM"/>
    <property type="match status" value="1"/>
</dbReference>
<keyword evidence="7" id="KW-0472">Membrane</keyword>
<name>A0ABQ9MIS0_HEVBR</name>
<evidence type="ECO:0000256" key="9">
    <source>
        <dbReference type="ARBA" id="ARBA00023180"/>
    </source>
</evidence>
<dbReference type="PANTHER" id="PTHR47986:SF13">
    <property type="entry name" value="RECEPTOR PROTEIN KINASE TMK1-LIKE"/>
    <property type="match status" value="1"/>
</dbReference>
<keyword evidence="2" id="KW-0433">Leucine-rich repeat</keyword>
<evidence type="ECO:0000256" key="1">
    <source>
        <dbReference type="ARBA" id="ARBA00004167"/>
    </source>
</evidence>
<accession>A0ABQ9MIS0</accession>
<dbReference type="Gene3D" id="3.30.200.20">
    <property type="entry name" value="Phosphorylase Kinase, domain 1"/>
    <property type="match status" value="1"/>
</dbReference>
<dbReference type="InterPro" id="IPR052422">
    <property type="entry name" value="Auxin_Ser/Thr_Kinase"/>
</dbReference>
<organism evidence="13 14">
    <name type="scientific">Hevea brasiliensis</name>
    <name type="common">Para rubber tree</name>
    <name type="synonym">Siphonia brasiliensis</name>
    <dbReference type="NCBI Taxonomy" id="3981"/>
    <lineage>
        <taxon>Eukaryota</taxon>
        <taxon>Viridiplantae</taxon>
        <taxon>Streptophyta</taxon>
        <taxon>Embryophyta</taxon>
        <taxon>Tracheophyta</taxon>
        <taxon>Spermatophyta</taxon>
        <taxon>Magnoliopsida</taxon>
        <taxon>eudicotyledons</taxon>
        <taxon>Gunneridae</taxon>
        <taxon>Pentapetalae</taxon>
        <taxon>rosids</taxon>
        <taxon>fabids</taxon>
        <taxon>Malpighiales</taxon>
        <taxon>Euphorbiaceae</taxon>
        <taxon>Crotonoideae</taxon>
        <taxon>Micrandreae</taxon>
        <taxon>Hevea</taxon>
    </lineage>
</organism>
<evidence type="ECO:0000256" key="3">
    <source>
        <dbReference type="ARBA" id="ARBA00022692"/>
    </source>
</evidence>
<dbReference type="PROSITE" id="PS00107">
    <property type="entry name" value="PROTEIN_KINASE_ATP"/>
    <property type="match status" value="1"/>
</dbReference>
<dbReference type="InterPro" id="IPR000719">
    <property type="entry name" value="Prot_kinase_dom"/>
</dbReference>
<keyword evidence="10" id="KW-0547">Nucleotide-binding</keyword>
<evidence type="ECO:0000259" key="12">
    <source>
        <dbReference type="PROSITE" id="PS50011"/>
    </source>
</evidence>
<evidence type="ECO:0000256" key="2">
    <source>
        <dbReference type="ARBA" id="ARBA00022614"/>
    </source>
</evidence>
<dbReference type="PANTHER" id="PTHR47986">
    <property type="entry name" value="OSJNBA0070M12.3 PROTEIN"/>
    <property type="match status" value="1"/>
</dbReference>
<protein>
    <recommendedName>
        <fullName evidence="12">Protein kinase domain-containing protein</fullName>
    </recommendedName>
</protein>
<dbReference type="InterPro" id="IPR011009">
    <property type="entry name" value="Kinase-like_dom_sf"/>
</dbReference>
<keyword evidence="3" id="KW-0812">Transmembrane</keyword>
<keyword evidence="14" id="KW-1185">Reference proteome</keyword>
<feature type="region of interest" description="Disordered" evidence="11">
    <location>
        <begin position="382"/>
        <end position="401"/>
    </location>
</feature>
<keyword evidence="9" id="KW-0325">Glycoprotein</keyword>
<evidence type="ECO:0000313" key="13">
    <source>
        <dbReference type="EMBL" id="KAJ9178855.1"/>
    </source>
</evidence>
<dbReference type="Gene3D" id="1.10.510.10">
    <property type="entry name" value="Transferase(Phosphotransferase) domain 1"/>
    <property type="match status" value="1"/>
</dbReference>
<comment type="caution">
    <text evidence="13">The sequence shown here is derived from an EMBL/GenBank/DDBJ whole genome shotgun (WGS) entry which is preliminary data.</text>
</comment>
<keyword evidence="5" id="KW-0677">Repeat</keyword>
<keyword evidence="4" id="KW-0732">Signal</keyword>
<gene>
    <name evidence="13" type="ORF">P3X46_010704</name>
</gene>
<comment type="subcellular location">
    <subcellularLocation>
        <location evidence="1">Membrane</location>
        <topology evidence="1">Single-pass membrane protein</topology>
    </subcellularLocation>
</comment>
<dbReference type="InterPro" id="IPR001245">
    <property type="entry name" value="Ser-Thr/Tyr_kinase_cat_dom"/>
</dbReference>
<keyword evidence="8" id="KW-0675">Receptor</keyword>
<dbReference type="EMBL" id="JARPOI010000006">
    <property type="protein sequence ID" value="KAJ9178855.1"/>
    <property type="molecule type" value="Genomic_DNA"/>
</dbReference>
<sequence length="401" mass="44738">MVKTVVAMNTNGSTSTLTGSGSASRNSSGIGESDVIEAGNMVISIQVLPNVTKYFCPENELGRGGFGVVYKGELDDGTKIAVKRMESGVISSKALDEFQAEIAVFSKVRHRHLVSHLGYSIAGNERILFYEYMPQGALSKHLFHWKSLKLEPLSWKRRLNIALDVARGMEYLHNLAHRSFIHGHLKSSNILLGDDFRAKVSDFGLFSINLNFFILLELCHYPGDTDFLMLIFVVTGKVTTKVDVFSFGVVLMELLTGLMARDEDRPEESQYLAAWFGHIKSDKQKLRAAIDPALEVKDETFEISIIAELAGHCTARKPSQRPDMSHAVNVLAPLVEKWKPLDDDIEEYCGIDYRLPLKQMVKGWREAKGKDFIYVDLEDSKSSIPARPTGFAEPFTSADGR</sequence>
<feature type="domain" description="Protein kinase" evidence="12">
    <location>
        <begin position="55"/>
        <end position="335"/>
    </location>
</feature>
<evidence type="ECO:0000256" key="7">
    <source>
        <dbReference type="ARBA" id="ARBA00023136"/>
    </source>
</evidence>
<feature type="region of interest" description="Disordered" evidence="11">
    <location>
        <begin position="8"/>
        <end position="29"/>
    </location>
</feature>
<dbReference type="Pfam" id="PF07714">
    <property type="entry name" value="PK_Tyr_Ser-Thr"/>
    <property type="match status" value="1"/>
</dbReference>
<evidence type="ECO:0000256" key="11">
    <source>
        <dbReference type="SAM" id="MobiDB-lite"/>
    </source>
</evidence>
<evidence type="ECO:0000256" key="4">
    <source>
        <dbReference type="ARBA" id="ARBA00022729"/>
    </source>
</evidence>
<evidence type="ECO:0000256" key="5">
    <source>
        <dbReference type="ARBA" id="ARBA00022737"/>
    </source>
</evidence>